<dbReference type="KEGG" id="pgm:PGRAT_13245"/>
<dbReference type="AlphaFoldDB" id="A0A089M5I5"/>
<evidence type="ECO:0000256" key="3">
    <source>
        <dbReference type="ARBA" id="ARBA00022741"/>
    </source>
</evidence>
<gene>
    <name evidence="6" type="ORF">PGRAT_13245</name>
</gene>
<dbReference type="HOGENOM" id="CLU_000604_1_2_9"/>
<dbReference type="EMBL" id="CP009287">
    <property type="protein sequence ID" value="AIQ68472.1"/>
    <property type="molecule type" value="Genomic_DNA"/>
</dbReference>
<sequence length="304" mass="34426">METMIRINQLSKSYKQEEIVSKVTMRIEKGEIYGFLGPNGAGKTTIMKMILNLVKPTSGEIFVLNQPVSETSFQYLKHIGSIIEYPVFYDRLTAAENLKYHCAYARFHGKDRIPEVLQTVGLTGVEDKKVHEFSLGMKQRLGIARAILTGPAILILDEPINGLDPVGIKDIRMLLLKLKKEYGMTILVSSHIVSEMETIADTIGIINQGQLIREVKMTEVRKENIQYLEIKVANSKQAALVLKEKLNLHNFEAVDTETIRVYQHEVSQSVINKELVLNDILVNSIETQQSNLEEYFLNLIHGGR</sequence>
<keyword evidence="4 6" id="KW-0067">ATP-binding</keyword>
<keyword evidence="3" id="KW-0547">Nucleotide-binding</keyword>
<dbReference type="CDD" id="cd03268">
    <property type="entry name" value="ABC_BcrA_bacitracin_resist"/>
    <property type="match status" value="1"/>
</dbReference>
<dbReference type="eggNOG" id="COG1131">
    <property type="taxonomic scope" value="Bacteria"/>
</dbReference>
<dbReference type="PANTHER" id="PTHR43335">
    <property type="entry name" value="ABC TRANSPORTER, ATP-BINDING PROTEIN"/>
    <property type="match status" value="1"/>
</dbReference>
<reference evidence="6 7" key="1">
    <citation type="submission" date="2014-08" db="EMBL/GenBank/DDBJ databases">
        <title>Comparative genomics of the Paenibacillus odorifer group.</title>
        <authorList>
            <person name="den Bakker H.C."/>
            <person name="Tsai Y.-C."/>
            <person name="Martin N."/>
            <person name="Korlach J."/>
            <person name="Wiedmann M."/>
        </authorList>
    </citation>
    <scope>NUCLEOTIDE SEQUENCE [LARGE SCALE GENOMIC DNA]</scope>
    <source>
        <strain evidence="6 7">DSM 15220</strain>
    </source>
</reference>
<dbReference type="InterPro" id="IPR027417">
    <property type="entry name" value="P-loop_NTPase"/>
</dbReference>
<dbReference type="GO" id="GO:0016887">
    <property type="term" value="F:ATP hydrolysis activity"/>
    <property type="evidence" value="ECO:0007669"/>
    <property type="project" value="InterPro"/>
</dbReference>
<evidence type="ECO:0000256" key="4">
    <source>
        <dbReference type="ARBA" id="ARBA00022840"/>
    </source>
</evidence>
<dbReference type="SUPFAM" id="SSF52540">
    <property type="entry name" value="P-loop containing nucleoside triphosphate hydrolases"/>
    <property type="match status" value="1"/>
</dbReference>
<evidence type="ECO:0000259" key="5">
    <source>
        <dbReference type="PROSITE" id="PS50893"/>
    </source>
</evidence>
<dbReference type="GO" id="GO:0005524">
    <property type="term" value="F:ATP binding"/>
    <property type="evidence" value="ECO:0007669"/>
    <property type="project" value="UniProtKB-KW"/>
</dbReference>
<dbReference type="InterPro" id="IPR003593">
    <property type="entry name" value="AAA+_ATPase"/>
</dbReference>
<dbReference type="Gene3D" id="3.40.50.300">
    <property type="entry name" value="P-loop containing nucleotide triphosphate hydrolases"/>
    <property type="match status" value="1"/>
</dbReference>
<dbReference type="Pfam" id="PF00005">
    <property type="entry name" value="ABC_tran"/>
    <property type="match status" value="1"/>
</dbReference>
<dbReference type="InterPro" id="IPR003439">
    <property type="entry name" value="ABC_transporter-like_ATP-bd"/>
</dbReference>
<dbReference type="OrthoDB" id="9804819at2"/>
<evidence type="ECO:0000256" key="1">
    <source>
        <dbReference type="ARBA" id="ARBA00005417"/>
    </source>
</evidence>
<dbReference type="InterPro" id="IPR017871">
    <property type="entry name" value="ABC_transporter-like_CS"/>
</dbReference>
<keyword evidence="7" id="KW-1185">Reference proteome</keyword>
<evidence type="ECO:0000313" key="7">
    <source>
        <dbReference type="Proteomes" id="UP000029500"/>
    </source>
</evidence>
<dbReference type="RefSeq" id="WP_036707303.1">
    <property type="nucleotide sequence ID" value="NZ_CP009287.1"/>
</dbReference>
<feature type="domain" description="ABC transporter" evidence="5">
    <location>
        <begin position="5"/>
        <end position="233"/>
    </location>
</feature>
<comment type="similarity">
    <text evidence="1">Belongs to the ABC transporter superfamily.</text>
</comment>
<accession>A0A089M5I5</accession>
<dbReference type="PANTHER" id="PTHR43335:SF8">
    <property type="entry name" value="ABC TRANSPORTER, ATP-BINDING PROTEIN"/>
    <property type="match status" value="1"/>
</dbReference>
<protein>
    <submittedName>
        <fullName evidence="6">Bacitracin ABC transporter ATP-binding protein</fullName>
    </submittedName>
</protein>
<dbReference type="PROSITE" id="PS00211">
    <property type="entry name" value="ABC_TRANSPORTER_1"/>
    <property type="match status" value="1"/>
</dbReference>
<proteinExistence type="inferred from homology"/>
<evidence type="ECO:0000313" key="6">
    <source>
        <dbReference type="EMBL" id="AIQ68472.1"/>
    </source>
</evidence>
<dbReference type="PROSITE" id="PS50893">
    <property type="entry name" value="ABC_TRANSPORTER_2"/>
    <property type="match status" value="1"/>
</dbReference>
<organism evidence="6 7">
    <name type="scientific">Paenibacillus graminis</name>
    <dbReference type="NCBI Taxonomy" id="189425"/>
    <lineage>
        <taxon>Bacteria</taxon>
        <taxon>Bacillati</taxon>
        <taxon>Bacillota</taxon>
        <taxon>Bacilli</taxon>
        <taxon>Bacillales</taxon>
        <taxon>Paenibacillaceae</taxon>
        <taxon>Paenibacillus</taxon>
    </lineage>
</organism>
<evidence type="ECO:0000256" key="2">
    <source>
        <dbReference type="ARBA" id="ARBA00022448"/>
    </source>
</evidence>
<name>A0A089M5I5_9BACL</name>
<dbReference type="SMART" id="SM00382">
    <property type="entry name" value="AAA"/>
    <property type="match status" value="1"/>
</dbReference>
<dbReference type="STRING" id="189425.PGRAT_13245"/>
<dbReference type="Proteomes" id="UP000029500">
    <property type="component" value="Chromosome"/>
</dbReference>
<keyword evidence="2" id="KW-0813">Transport</keyword>